<dbReference type="PANTHER" id="PTHR36539:SF1">
    <property type="entry name" value="BACTERIAL MICROCOMPARTMENT SHELL VERTEX PROTEIN EUTN"/>
    <property type="match status" value="1"/>
</dbReference>
<dbReference type="PROSITE" id="PS51932">
    <property type="entry name" value="BMV"/>
    <property type="match status" value="1"/>
</dbReference>
<organism evidence="4 5">
    <name type="scientific">Sodalis ligni</name>
    <dbReference type="NCBI Taxonomy" id="2697027"/>
    <lineage>
        <taxon>Bacteria</taxon>
        <taxon>Pseudomonadati</taxon>
        <taxon>Pseudomonadota</taxon>
        <taxon>Gammaproteobacteria</taxon>
        <taxon>Enterobacterales</taxon>
        <taxon>Bruguierivoracaceae</taxon>
        <taxon>Sodalis</taxon>
    </lineage>
</organism>
<dbReference type="AlphaFoldDB" id="A0A4R1N654"/>
<comment type="caution">
    <text evidence="4">The sequence shown here is derived from an EMBL/GenBank/DDBJ whole genome shotgun (WGS) entry which is preliminary data.</text>
</comment>
<gene>
    <name evidence="4" type="ORF">EZJ58_0574</name>
</gene>
<dbReference type="InterPro" id="IPR036677">
    <property type="entry name" value="EutN_CcmL_sf"/>
</dbReference>
<dbReference type="EMBL" id="SJOI01000001">
    <property type="protein sequence ID" value="TCL02552.1"/>
    <property type="molecule type" value="Genomic_DNA"/>
</dbReference>
<evidence type="ECO:0000256" key="2">
    <source>
        <dbReference type="ARBA" id="ARBA00024322"/>
    </source>
</evidence>
<dbReference type="Proteomes" id="UP000294555">
    <property type="component" value="Unassembled WGS sequence"/>
</dbReference>
<dbReference type="RefSeq" id="WP_132921493.1">
    <property type="nucleotide sequence ID" value="NZ_CP075169.1"/>
</dbReference>
<dbReference type="Pfam" id="PF03319">
    <property type="entry name" value="EutN_CcmL"/>
    <property type="match status" value="1"/>
</dbReference>
<dbReference type="SUPFAM" id="SSF159133">
    <property type="entry name" value="EutN/CcmL-like"/>
    <property type="match status" value="1"/>
</dbReference>
<evidence type="ECO:0000256" key="3">
    <source>
        <dbReference type="ARBA" id="ARBA00024446"/>
    </source>
</evidence>
<accession>A0A4R1N654</accession>
<evidence type="ECO:0000313" key="5">
    <source>
        <dbReference type="Proteomes" id="UP000294555"/>
    </source>
</evidence>
<dbReference type="CDD" id="cd01614">
    <property type="entry name" value="EutN_CcmL"/>
    <property type="match status" value="1"/>
</dbReference>
<dbReference type="GO" id="GO:0031469">
    <property type="term" value="C:bacterial microcompartment"/>
    <property type="evidence" value="ECO:0007669"/>
    <property type="project" value="UniProtKB-SubCell"/>
</dbReference>
<evidence type="ECO:0000313" key="4">
    <source>
        <dbReference type="EMBL" id="TCL02552.1"/>
    </source>
</evidence>
<sequence length="90" mass="9291">MQLARVIGSVVSTQKSPSLLGKKLMVIEPVNADGSSPAGIYQQEVAVDSVGAGEGEIVLVARGASARWVFAEPNQAIDLAIVGIIDSFVP</sequence>
<reference evidence="4 5" key="1">
    <citation type="submission" date="2019-02" db="EMBL/GenBank/DDBJ databases">
        <title>Investigation of anaerobic lignin degradation for improved lignocellulosic biofuels.</title>
        <authorList>
            <person name="Deangelis K."/>
        </authorList>
    </citation>
    <scope>NUCLEOTIDE SEQUENCE [LARGE SCALE GENOMIC DNA]</scope>
    <source>
        <strain evidence="4 5">159R</strain>
    </source>
</reference>
<dbReference type="Gene3D" id="2.40.50.220">
    <property type="entry name" value="EutN/Ccml"/>
    <property type="match status" value="1"/>
</dbReference>
<dbReference type="PANTHER" id="PTHR36539">
    <property type="entry name" value="ETHANOLAMINE UTILIZATION PROTEIN EUTN"/>
    <property type="match status" value="1"/>
</dbReference>
<name>A0A4R1N654_9GAMM</name>
<keyword evidence="3" id="KW-1283">Bacterial microcompartment</keyword>
<protein>
    <submittedName>
        <fullName evidence="4">Ethanolamine utilization protein EutN</fullName>
    </submittedName>
</protein>
<comment type="subcellular location">
    <subcellularLocation>
        <location evidence="2">Bacterial microcompartment</location>
    </subcellularLocation>
</comment>
<dbReference type="InterPro" id="IPR004992">
    <property type="entry name" value="EutN_CcmL"/>
</dbReference>
<keyword evidence="5" id="KW-1185">Reference proteome</keyword>
<dbReference type="OrthoDB" id="196195at2"/>
<comment type="similarity">
    <text evidence="1">Belongs to the CcmL/EutN family.</text>
</comment>
<evidence type="ECO:0000256" key="1">
    <source>
        <dbReference type="ARBA" id="ARBA00023608"/>
    </source>
</evidence>
<proteinExistence type="inferred from homology"/>